<accession>A0A6M3LB13</accession>
<sequence>MTYKDIVTKREFEVNGEKRVKWFKVGTLKETDDNKTFIELSMFPNTSFYVFEQKAKEDKAEESPF</sequence>
<organism evidence="2">
    <name type="scientific">viral metagenome</name>
    <dbReference type="NCBI Taxonomy" id="1070528"/>
    <lineage>
        <taxon>unclassified sequences</taxon>
        <taxon>metagenomes</taxon>
        <taxon>organismal metagenomes</taxon>
    </lineage>
</organism>
<gene>
    <name evidence="1" type="ORF">MM415A00210_0064</name>
    <name evidence="2" type="ORF">MM415B02390_0010</name>
</gene>
<dbReference type="AlphaFoldDB" id="A0A6M3LB13"/>
<dbReference type="EMBL" id="MT142907">
    <property type="protein sequence ID" value="QJA90355.1"/>
    <property type="molecule type" value="Genomic_DNA"/>
</dbReference>
<evidence type="ECO:0000313" key="2">
    <source>
        <dbReference type="EMBL" id="QJA90355.1"/>
    </source>
</evidence>
<name>A0A6M3LB13_9ZZZZ</name>
<reference evidence="2" key="1">
    <citation type="submission" date="2020-03" db="EMBL/GenBank/DDBJ databases">
        <title>The deep terrestrial virosphere.</title>
        <authorList>
            <person name="Holmfeldt K."/>
            <person name="Nilsson E."/>
            <person name="Simone D."/>
            <person name="Lopez-Fernandez M."/>
            <person name="Wu X."/>
            <person name="de Brujin I."/>
            <person name="Lundin D."/>
            <person name="Andersson A."/>
            <person name="Bertilsson S."/>
            <person name="Dopson M."/>
        </authorList>
    </citation>
    <scope>NUCLEOTIDE SEQUENCE</scope>
    <source>
        <strain evidence="1">MM415A00210</strain>
        <strain evidence="2">MM415B02390</strain>
    </source>
</reference>
<dbReference type="EMBL" id="MT142527">
    <property type="protein sequence ID" value="QJA84339.1"/>
    <property type="molecule type" value="Genomic_DNA"/>
</dbReference>
<evidence type="ECO:0000313" key="1">
    <source>
        <dbReference type="EMBL" id="QJA84339.1"/>
    </source>
</evidence>
<protein>
    <submittedName>
        <fullName evidence="2">Uncharacterized protein</fullName>
    </submittedName>
</protein>
<proteinExistence type="predicted"/>